<dbReference type="Proteomes" id="UP001187531">
    <property type="component" value="Unassembled WGS sequence"/>
</dbReference>
<evidence type="ECO:0000313" key="2">
    <source>
        <dbReference type="Proteomes" id="UP001187531"/>
    </source>
</evidence>
<accession>A0AA88HUM3</accession>
<sequence length="146" mass="16531">MQLSDVLSLLSTFGGAYSSLGDKYKSCAKTAGIISLKQLRIAFRLGDPITVHRCKVYFCISLIQTHKYNDAKRILLDVYNRAKNESSEIYDDKLVNMCKGRIGNVIDKLQLRRLGLKSRRSCHDVEYLKVSWKLSFDSSVESFVGA</sequence>
<dbReference type="InterPro" id="IPR032072">
    <property type="entry name" value="DUF4807"/>
</dbReference>
<organism evidence="1 2">
    <name type="scientific">Artemia franciscana</name>
    <name type="common">Brine shrimp</name>
    <name type="synonym">Artemia sanfranciscana</name>
    <dbReference type="NCBI Taxonomy" id="6661"/>
    <lineage>
        <taxon>Eukaryota</taxon>
        <taxon>Metazoa</taxon>
        <taxon>Ecdysozoa</taxon>
        <taxon>Arthropoda</taxon>
        <taxon>Crustacea</taxon>
        <taxon>Branchiopoda</taxon>
        <taxon>Anostraca</taxon>
        <taxon>Artemiidae</taxon>
        <taxon>Artemia</taxon>
    </lineage>
</organism>
<dbReference type="AlphaFoldDB" id="A0AA88HUM3"/>
<name>A0AA88HUM3_ARTSF</name>
<evidence type="ECO:0000313" key="1">
    <source>
        <dbReference type="EMBL" id="KAK2711112.1"/>
    </source>
</evidence>
<dbReference type="Pfam" id="PF16065">
    <property type="entry name" value="DUF4807"/>
    <property type="match status" value="1"/>
</dbReference>
<dbReference type="PANTHER" id="PTHR36693:SF1">
    <property type="entry name" value="GH02722P"/>
    <property type="match status" value="1"/>
</dbReference>
<reference evidence="1" key="1">
    <citation type="submission" date="2023-07" db="EMBL/GenBank/DDBJ databases">
        <title>Chromosome-level genome assembly of Artemia franciscana.</title>
        <authorList>
            <person name="Jo E."/>
        </authorList>
    </citation>
    <scope>NUCLEOTIDE SEQUENCE</scope>
    <source>
        <tissue evidence="1">Whole body</tissue>
    </source>
</reference>
<gene>
    <name evidence="1" type="ORF">QYM36_012328</name>
</gene>
<protein>
    <submittedName>
        <fullName evidence="1">Uncharacterized protein</fullName>
    </submittedName>
</protein>
<dbReference type="EMBL" id="JAVRJZ010000016">
    <property type="protein sequence ID" value="KAK2711112.1"/>
    <property type="molecule type" value="Genomic_DNA"/>
</dbReference>
<proteinExistence type="predicted"/>
<comment type="caution">
    <text evidence="1">The sequence shown here is derived from an EMBL/GenBank/DDBJ whole genome shotgun (WGS) entry which is preliminary data.</text>
</comment>
<keyword evidence="2" id="KW-1185">Reference proteome</keyword>
<dbReference type="PANTHER" id="PTHR36693">
    <property type="entry name" value="GH02722P"/>
    <property type="match status" value="1"/>
</dbReference>